<organism evidence="2 3">
    <name type="scientific">Aerophototrophica crusticola</name>
    <dbReference type="NCBI Taxonomy" id="1709002"/>
    <lineage>
        <taxon>Bacteria</taxon>
        <taxon>Pseudomonadati</taxon>
        <taxon>Pseudomonadota</taxon>
        <taxon>Alphaproteobacteria</taxon>
        <taxon>Rhodospirillales</taxon>
        <taxon>Rhodospirillaceae</taxon>
        <taxon>Aerophototrophica</taxon>
    </lineage>
</organism>
<dbReference type="Proteomes" id="UP000501891">
    <property type="component" value="Chromosome"/>
</dbReference>
<dbReference type="AlphaFoldDB" id="A0A858R5Y6"/>
<evidence type="ECO:0000256" key="1">
    <source>
        <dbReference type="ARBA" id="ARBA00044777"/>
    </source>
</evidence>
<proteinExistence type="predicted"/>
<evidence type="ECO:0000313" key="3">
    <source>
        <dbReference type="Proteomes" id="UP000501891"/>
    </source>
</evidence>
<reference evidence="2" key="1">
    <citation type="submission" date="2020-04" db="EMBL/GenBank/DDBJ databases">
        <title>A desert anoxygenic phototrophic bacterium fixes CO2 using RubisCO under aerobic conditions.</title>
        <authorList>
            <person name="Tang K."/>
        </authorList>
    </citation>
    <scope>NUCLEOTIDE SEQUENCE [LARGE SCALE GENOMIC DNA]</scope>
    <source>
        <strain evidence="2">MIMtkB3</strain>
    </source>
</reference>
<name>A0A858R5Y6_9PROT</name>
<evidence type="ECO:0000313" key="2">
    <source>
        <dbReference type="EMBL" id="QJE72840.1"/>
    </source>
</evidence>
<dbReference type="InterPro" id="IPR003768">
    <property type="entry name" value="ScpA"/>
</dbReference>
<dbReference type="Pfam" id="PF02616">
    <property type="entry name" value="SMC_ScpA"/>
    <property type="match status" value="1"/>
</dbReference>
<dbReference type="PANTHER" id="PTHR33969:SF2">
    <property type="entry name" value="SEGREGATION AND CONDENSATION PROTEIN A"/>
    <property type="match status" value="1"/>
</dbReference>
<accession>A0A858R5Y6</accession>
<dbReference type="PANTHER" id="PTHR33969">
    <property type="entry name" value="SEGREGATION AND CONDENSATION PROTEIN A"/>
    <property type="match status" value="1"/>
</dbReference>
<dbReference type="EMBL" id="CP051775">
    <property type="protein sequence ID" value="QJE72840.1"/>
    <property type="molecule type" value="Genomic_DNA"/>
</dbReference>
<sequence>MADPLSPDPFDQPVRDGTPEVVADAPLLLAIDGYEGPIDLLLTLARDQKVDLTRVSILQLADQYLSFVETAKRLRLELAADYLVMAAWLAYLKSRLLLPEPETEEPSGEELAAALAFQLQRLEAMQGVAARLLARPRLGRDVFARGAPEDMPVLEKRIHEVSLYDLLKAYGEHKQRQMKQGPLTIAATELYSIEDAVARVEAMLGKLPSWTKLSSFLPAGWRSGGVKTRSALASTFVATLELAKAGRLEIRQEGAFGPIFLRTPQSQEGGT</sequence>
<protein>
    <recommendedName>
        <fullName evidence="1">Segregation and condensation protein A</fullName>
    </recommendedName>
</protein>
<gene>
    <name evidence="2" type="ORF">HHL28_06810</name>
</gene>
<dbReference type="Gene3D" id="6.10.250.2410">
    <property type="match status" value="1"/>
</dbReference>
<dbReference type="KEGG" id="acru:HHL28_06810"/>
<keyword evidence="3" id="KW-1185">Reference proteome</keyword>